<evidence type="ECO:0000256" key="6">
    <source>
        <dbReference type="ARBA" id="ARBA00049261"/>
    </source>
</evidence>
<evidence type="ECO:0000256" key="4">
    <source>
        <dbReference type="ARBA" id="ARBA00023002"/>
    </source>
</evidence>
<dbReference type="GO" id="GO:0030091">
    <property type="term" value="P:protein repair"/>
    <property type="evidence" value="ECO:0007669"/>
    <property type="project" value="InterPro"/>
</dbReference>
<accession>A0A3B3TGQ6</accession>
<reference evidence="9" key="2">
    <citation type="submission" date="2025-09" db="UniProtKB">
        <authorList>
            <consortium name="Ensembl"/>
        </authorList>
    </citation>
    <scope>IDENTIFICATION</scope>
</reference>
<comment type="cofactor">
    <cofactor evidence="7">
        <name>Zn(2+)</name>
        <dbReference type="ChEBI" id="CHEBI:29105"/>
    </cofactor>
    <text evidence="7">Binds 1 zinc ion per subunit.</text>
</comment>
<protein>
    <recommendedName>
        <fullName evidence="7">Peptide-methionine (R)-S-oxide reductase</fullName>
        <ecNumber evidence="7">1.8.4.12</ecNumber>
    </recommendedName>
</protein>
<dbReference type="AlphaFoldDB" id="A0A3B3TGQ6"/>
<dbReference type="Gene3D" id="2.170.150.20">
    <property type="entry name" value="Peptide methionine sulfoxide reductase"/>
    <property type="match status" value="1"/>
</dbReference>
<name>A0A3B3TGQ6_9TELE</name>
<evidence type="ECO:0000313" key="10">
    <source>
        <dbReference type="Proteomes" id="UP000261540"/>
    </source>
</evidence>
<feature type="domain" description="MsrB" evidence="8">
    <location>
        <begin position="66"/>
        <end position="188"/>
    </location>
</feature>
<comment type="similarity">
    <text evidence="1 7">Belongs to the MsrB Met sulfoxide reductase family.</text>
</comment>
<dbReference type="Ensembl" id="ENSPKIT00000022968.1">
    <property type="protein sequence ID" value="ENSPKIP00000041924.1"/>
    <property type="gene ID" value="ENSPKIG00000018287.1"/>
</dbReference>
<dbReference type="Proteomes" id="UP000261540">
    <property type="component" value="Unplaced"/>
</dbReference>
<dbReference type="GeneTree" id="ENSGT00940000155240"/>
<evidence type="ECO:0000256" key="2">
    <source>
        <dbReference type="ARBA" id="ARBA00022723"/>
    </source>
</evidence>
<evidence type="ECO:0000313" key="9">
    <source>
        <dbReference type="Ensembl" id="ENSPKIP00000041924.1"/>
    </source>
</evidence>
<dbReference type="InterPro" id="IPR002579">
    <property type="entry name" value="Met_Sox_Rdtase_MsrB_dom"/>
</dbReference>
<comment type="function">
    <text evidence="7">Methionine-sulfoxide reductase that specifically reduces methionine (R)-sulfoxide back to methionine. While in many cases methionine oxidation is the result of random oxidation following oxidative stress, methionine oxidation is also a post-translational modification that takes place on specific residues.</text>
</comment>
<dbReference type="EC" id="1.8.4.12" evidence="7"/>
<evidence type="ECO:0000256" key="1">
    <source>
        <dbReference type="ARBA" id="ARBA00007174"/>
    </source>
</evidence>
<dbReference type="FunFam" id="2.170.150.20:FF:000004">
    <property type="entry name" value="Peptide-methionine (R)-S-oxide reductase"/>
    <property type="match status" value="1"/>
</dbReference>
<dbReference type="GO" id="GO:0005737">
    <property type="term" value="C:cytoplasm"/>
    <property type="evidence" value="ECO:0007669"/>
    <property type="project" value="TreeGrafter"/>
</dbReference>
<comment type="catalytic activity">
    <reaction evidence="5 7">
        <text>L-methionyl-[protein] + [thioredoxin]-disulfide + H2O = L-methionyl-(R)-S-oxide-[protein] + [thioredoxin]-dithiol</text>
        <dbReference type="Rhea" id="RHEA:24164"/>
        <dbReference type="Rhea" id="RHEA-COMP:10698"/>
        <dbReference type="Rhea" id="RHEA-COMP:10700"/>
        <dbReference type="Rhea" id="RHEA-COMP:12313"/>
        <dbReference type="Rhea" id="RHEA-COMP:12314"/>
        <dbReference type="ChEBI" id="CHEBI:15377"/>
        <dbReference type="ChEBI" id="CHEBI:16044"/>
        <dbReference type="ChEBI" id="CHEBI:29950"/>
        <dbReference type="ChEBI" id="CHEBI:45764"/>
        <dbReference type="ChEBI" id="CHEBI:50058"/>
        <dbReference type="EC" id="1.8.4.12"/>
    </reaction>
</comment>
<organism evidence="9 10">
    <name type="scientific">Paramormyrops kingsleyae</name>
    <dbReference type="NCBI Taxonomy" id="1676925"/>
    <lineage>
        <taxon>Eukaryota</taxon>
        <taxon>Metazoa</taxon>
        <taxon>Chordata</taxon>
        <taxon>Craniata</taxon>
        <taxon>Vertebrata</taxon>
        <taxon>Euteleostomi</taxon>
        <taxon>Actinopterygii</taxon>
        <taxon>Neopterygii</taxon>
        <taxon>Teleostei</taxon>
        <taxon>Osteoglossocephala</taxon>
        <taxon>Osteoglossomorpha</taxon>
        <taxon>Osteoglossiformes</taxon>
        <taxon>Mormyridae</taxon>
        <taxon>Paramormyrops</taxon>
    </lineage>
</organism>
<comment type="catalytic activity">
    <reaction evidence="6">
        <text>[thioredoxin]-disulfide + L-methionine + H2O = L-methionine (R)-S-oxide + [thioredoxin]-dithiol</text>
        <dbReference type="Rhea" id="RHEA:21260"/>
        <dbReference type="Rhea" id="RHEA-COMP:10698"/>
        <dbReference type="Rhea" id="RHEA-COMP:10700"/>
        <dbReference type="ChEBI" id="CHEBI:15377"/>
        <dbReference type="ChEBI" id="CHEBI:29950"/>
        <dbReference type="ChEBI" id="CHEBI:50058"/>
        <dbReference type="ChEBI" id="CHEBI:57844"/>
        <dbReference type="ChEBI" id="CHEBI:58773"/>
        <dbReference type="EC" id="1.8.4.14"/>
    </reaction>
</comment>
<dbReference type="NCBIfam" id="TIGR00357">
    <property type="entry name" value="peptide-methionine (R)-S-oxide reductase MsrB"/>
    <property type="match status" value="1"/>
</dbReference>
<dbReference type="HAMAP" id="MF_01400">
    <property type="entry name" value="MsrB"/>
    <property type="match status" value="1"/>
</dbReference>
<dbReference type="PROSITE" id="PS51790">
    <property type="entry name" value="MSRB"/>
    <property type="match status" value="1"/>
</dbReference>
<keyword evidence="3 7" id="KW-0862">Zinc</keyword>
<reference evidence="9" key="1">
    <citation type="submission" date="2025-08" db="UniProtKB">
        <authorList>
            <consortium name="Ensembl"/>
        </authorList>
    </citation>
    <scope>IDENTIFICATION</scope>
</reference>
<keyword evidence="4 7" id="KW-0560">Oxidoreductase</keyword>
<dbReference type="InterPro" id="IPR028427">
    <property type="entry name" value="Met_Sox_Rdtase_MsrB"/>
</dbReference>
<evidence type="ECO:0000256" key="5">
    <source>
        <dbReference type="ARBA" id="ARBA00048488"/>
    </source>
</evidence>
<dbReference type="PANTHER" id="PTHR10173:SF56">
    <property type="entry name" value="METHIONINE-R-SULFOXIDE REDUCTASE B3"/>
    <property type="match status" value="1"/>
</dbReference>
<dbReference type="GO" id="GO:0008270">
    <property type="term" value="F:zinc ion binding"/>
    <property type="evidence" value="ECO:0007669"/>
    <property type="project" value="UniProtKB-ARBA"/>
</dbReference>
<evidence type="ECO:0000256" key="3">
    <source>
        <dbReference type="ARBA" id="ARBA00022833"/>
    </source>
</evidence>
<evidence type="ECO:0000259" key="8">
    <source>
        <dbReference type="PROSITE" id="PS51790"/>
    </source>
</evidence>
<keyword evidence="10" id="KW-1185">Reference proteome</keyword>
<evidence type="ECO:0000256" key="7">
    <source>
        <dbReference type="RuleBase" id="RU365044"/>
    </source>
</evidence>
<sequence>MSLPCDGQSAAGRMAALLRRPSFLAFRVLLRWSRRTWQPHIQPLSLSVAPLGRHKDRNNYPLEYPQQELRRRLTPIQYHVTQEAGTERPFVGEFTDHKEDGTYACVVCGTPLFSSDKKFDSGSGWPSFFDLLHEESITLTDDSSYGMRRVETTCSQCGAHLGHVFDDGPRPTGKRYCINSAALTFRPRDPGGAGGSG</sequence>
<dbReference type="Pfam" id="PF01641">
    <property type="entry name" value="SelR"/>
    <property type="match status" value="1"/>
</dbReference>
<dbReference type="SUPFAM" id="SSF51316">
    <property type="entry name" value="Mss4-like"/>
    <property type="match status" value="1"/>
</dbReference>
<proteinExistence type="inferred from homology"/>
<dbReference type="InterPro" id="IPR011057">
    <property type="entry name" value="Mss4-like_sf"/>
</dbReference>
<dbReference type="GO" id="GO:0006979">
    <property type="term" value="P:response to oxidative stress"/>
    <property type="evidence" value="ECO:0007669"/>
    <property type="project" value="InterPro"/>
</dbReference>
<dbReference type="PANTHER" id="PTHR10173">
    <property type="entry name" value="METHIONINE SULFOXIDE REDUCTASE"/>
    <property type="match status" value="1"/>
</dbReference>
<dbReference type="GO" id="GO:0033745">
    <property type="term" value="F:L-methionine-(R)-S-oxide reductase activity"/>
    <property type="evidence" value="ECO:0007669"/>
    <property type="project" value="UniProtKB-EC"/>
</dbReference>
<keyword evidence="2 7" id="KW-0479">Metal-binding</keyword>
<dbReference type="GO" id="GO:0033743">
    <property type="term" value="F:peptide-methionine (R)-S-oxide reductase activity"/>
    <property type="evidence" value="ECO:0007669"/>
    <property type="project" value="UniProtKB-EC"/>
</dbReference>